<evidence type="ECO:0000313" key="3">
    <source>
        <dbReference type="Proteomes" id="UP000095282"/>
    </source>
</evidence>
<name>A0A1I7UMW6_9PELO</name>
<keyword evidence="3" id="KW-1185">Reference proteome</keyword>
<reference evidence="4" key="1">
    <citation type="submission" date="2016-11" db="UniProtKB">
        <authorList>
            <consortium name="WormBaseParasite"/>
        </authorList>
    </citation>
    <scope>IDENTIFICATION</scope>
</reference>
<dbReference type="Pfam" id="PF25375">
    <property type="entry name" value="Lin-15B"/>
    <property type="match status" value="1"/>
</dbReference>
<proteinExistence type="predicted"/>
<feature type="region of interest" description="Disordered" evidence="1">
    <location>
        <begin position="257"/>
        <end position="278"/>
    </location>
</feature>
<organism evidence="3 4">
    <name type="scientific">Caenorhabditis tropicalis</name>
    <dbReference type="NCBI Taxonomy" id="1561998"/>
    <lineage>
        <taxon>Eukaryota</taxon>
        <taxon>Metazoa</taxon>
        <taxon>Ecdysozoa</taxon>
        <taxon>Nematoda</taxon>
        <taxon>Chromadorea</taxon>
        <taxon>Rhabditida</taxon>
        <taxon>Rhabditina</taxon>
        <taxon>Rhabditomorpha</taxon>
        <taxon>Rhabditoidea</taxon>
        <taxon>Rhabditidae</taxon>
        <taxon>Peloderinae</taxon>
        <taxon>Caenorhabditis</taxon>
    </lineage>
</organism>
<evidence type="ECO:0000313" key="4">
    <source>
        <dbReference type="WBParaSite" id="Csp11.Scaffold630.g17571.t1"/>
    </source>
</evidence>
<evidence type="ECO:0000256" key="1">
    <source>
        <dbReference type="SAM" id="MobiDB-lite"/>
    </source>
</evidence>
<sequence length="293" mass="33416">MYEQEEIHHMENNVVPIQNDYENNLNVLLMAVLREFNAPLEAVESPSIQKLIHHLNPNVTLPSVESMLHTVSEEDQNEENVCIEDTTSSNQDINNLHLPLDLTEIPCHLNIKNCPKEGSSLCIVCLKWQELCKVKRLREREASIFLFICVSENVHSIETARELYTSKITLKACISHNSAIVIAGLKHLRIRDVSEIPKVTEQTVADAFMIVKQIENNPLSDEQKVSTQKQMFGSFRQSLACFFKKYASIRFTPPSVQHTKVETSSSKPKSEPLHTSTYNNSEIIDFPEDFLEP</sequence>
<dbReference type="InterPro" id="IPR057432">
    <property type="entry name" value="Lin-15A/B-like_dom"/>
</dbReference>
<feature type="domain" description="Lin-15A/B-like" evidence="2">
    <location>
        <begin position="122"/>
        <end position="237"/>
    </location>
</feature>
<evidence type="ECO:0000259" key="2">
    <source>
        <dbReference type="Pfam" id="PF25375"/>
    </source>
</evidence>
<dbReference type="WBParaSite" id="Csp11.Scaffold630.g17571.t1">
    <property type="protein sequence ID" value="Csp11.Scaffold630.g17571.t1"/>
    <property type="gene ID" value="Csp11.Scaffold630.g17571"/>
</dbReference>
<dbReference type="eggNOG" id="ENOG502TIW0">
    <property type="taxonomic scope" value="Eukaryota"/>
</dbReference>
<protein>
    <submittedName>
        <fullName evidence="4">DUF4806 domain-containing protein</fullName>
    </submittedName>
</protein>
<accession>A0A1I7UMW6</accession>
<dbReference type="AlphaFoldDB" id="A0A1I7UMW6"/>
<dbReference type="Proteomes" id="UP000095282">
    <property type="component" value="Unplaced"/>
</dbReference>